<dbReference type="PROSITE" id="PS50893">
    <property type="entry name" value="ABC_TRANSPORTER_2"/>
    <property type="match status" value="1"/>
</dbReference>
<dbReference type="GO" id="GO:0005524">
    <property type="term" value="F:ATP binding"/>
    <property type="evidence" value="ECO:0007669"/>
    <property type="project" value="UniProtKB-KW"/>
</dbReference>
<dbReference type="Proteomes" id="UP000035036">
    <property type="component" value="Chromosome"/>
</dbReference>
<keyword evidence="3" id="KW-0067">ATP-binding</keyword>
<dbReference type="HOGENOM" id="CLU_000604_1_22_7"/>
<dbReference type="Pfam" id="PF00005">
    <property type="entry name" value="ABC_tran"/>
    <property type="match status" value="1"/>
</dbReference>
<dbReference type="PANTHER" id="PTHR42781">
    <property type="entry name" value="SPERMIDINE/PUTRESCINE IMPORT ATP-BINDING PROTEIN POTA"/>
    <property type="match status" value="1"/>
</dbReference>
<evidence type="ECO:0000313" key="6">
    <source>
        <dbReference type="Proteomes" id="UP000035036"/>
    </source>
</evidence>
<evidence type="ECO:0000313" key="5">
    <source>
        <dbReference type="EMBL" id="AJF06089.1"/>
    </source>
</evidence>
<dbReference type="InterPro" id="IPR015856">
    <property type="entry name" value="ABC_transpr_CbiO/EcfA_su"/>
</dbReference>
<dbReference type="PANTHER" id="PTHR42781:SF4">
    <property type="entry name" value="SPERMIDINE_PUTRESCINE IMPORT ATP-BINDING PROTEIN POTA"/>
    <property type="match status" value="1"/>
</dbReference>
<accession>A0A0B5FNB7</accession>
<dbReference type="InterPro" id="IPR003593">
    <property type="entry name" value="AAA+_ATPase"/>
</dbReference>
<dbReference type="InterPro" id="IPR003439">
    <property type="entry name" value="ABC_transporter-like_ATP-bd"/>
</dbReference>
<dbReference type="KEGG" id="gsb:GSUB_05250"/>
<dbReference type="SUPFAM" id="SSF52540">
    <property type="entry name" value="P-loop containing nucleoside triphosphate hydrolases"/>
    <property type="match status" value="1"/>
</dbReference>
<dbReference type="EMBL" id="CP010311">
    <property type="protein sequence ID" value="AJF06089.1"/>
    <property type="molecule type" value="Genomic_DNA"/>
</dbReference>
<keyword evidence="2" id="KW-0547">Nucleotide-binding</keyword>
<protein>
    <recommendedName>
        <fullName evidence="4">ABC transporter domain-containing protein</fullName>
    </recommendedName>
</protein>
<reference evidence="5 6" key="1">
    <citation type="journal article" date="2015" name="Genome Announc.">
        <title>Genomes of Geoalkalibacter ferrihydriticus Z-0531T and Geoalkalibacter subterraneus Red1T, Two Haloalkaliphilic Metal-Reducing Deltaproteobacteria.</title>
        <authorList>
            <person name="Badalamenti J.P."/>
            <person name="Krajmalnik-Brown R."/>
            <person name="Torres C.I."/>
            <person name="Bond D.R."/>
        </authorList>
    </citation>
    <scope>NUCLEOTIDE SEQUENCE [LARGE SCALE GENOMIC DNA]</scope>
    <source>
        <strain evidence="5 6">Red1</strain>
    </source>
</reference>
<dbReference type="STRING" id="483547.GSUB_05250"/>
<keyword evidence="1" id="KW-0813">Transport</keyword>
<dbReference type="SMART" id="SM00382">
    <property type="entry name" value="AAA"/>
    <property type="match status" value="1"/>
</dbReference>
<dbReference type="InterPro" id="IPR017871">
    <property type="entry name" value="ABC_transporter-like_CS"/>
</dbReference>
<dbReference type="InterPro" id="IPR027417">
    <property type="entry name" value="P-loop_NTPase"/>
</dbReference>
<dbReference type="OrthoDB" id="9809450at2"/>
<dbReference type="AlphaFoldDB" id="A0A0B5FNB7"/>
<dbReference type="GO" id="GO:0055085">
    <property type="term" value="P:transmembrane transport"/>
    <property type="evidence" value="ECO:0007669"/>
    <property type="project" value="InterPro"/>
</dbReference>
<dbReference type="GO" id="GO:0016887">
    <property type="term" value="F:ATP hydrolysis activity"/>
    <property type="evidence" value="ECO:0007669"/>
    <property type="project" value="InterPro"/>
</dbReference>
<organism evidence="5 6">
    <name type="scientific">Geoalkalibacter subterraneus</name>
    <dbReference type="NCBI Taxonomy" id="483547"/>
    <lineage>
        <taxon>Bacteria</taxon>
        <taxon>Pseudomonadati</taxon>
        <taxon>Thermodesulfobacteriota</taxon>
        <taxon>Desulfuromonadia</taxon>
        <taxon>Desulfuromonadales</taxon>
        <taxon>Geoalkalibacteraceae</taxon>
        <taxon>Geoalkalibacter</taxon>
    </lineage>
</organism>
<dbReference type="RefSeq" id="WP_040199566.1">
    <property type="nucleotide sequence ID" value="NZ_CP010311.1"/>
</dbReference>
<gene>
    <name evidence="5" type="ORF">GSUB_05250</name>
</gene>
<evidence type="ECO:0000256" key="2">
    <source>
        <dbReference type="ARBA" id="ARBA00022741"/>
    </source>
</evidence>
<dbReference type="CDD" id="cd03225">
    <property type="entry name" value="ABC_cobalt_CbiO_domain1"/>
    <property type="match status" value="1"/>
</dbReference>
<proteinExistence type="predicted"/>
<evidence type="ECO:0000256" key="1">
    <source>
        <dbReference type="ARBA" id="ARBA00022448"/>
    </source>
</evidence>
<dbReference type="Gene3D" id="3.40.50.300">
    <property type="entry name" value="P-loop containing nucleotide triphosphate hydrolases"/>
    <property type="match status" value="1"/>
</dbReference>
<dbReference type="InterPro" id="IPR050093">
    <property type="entry name" value="ABC_SmlMolc_Importer"/>
</dbReference>
<name>A0A0B5FNB7_9BACT</name>
<feature type="domain" description="ABC transporter" evidence="4">
    <location>
        <begin position="5"/>
        <end position="230"/>
    </location>
</feature>
<sequence length="232" mass="25556">MDPIFSIRHLEFRRGESFSLAIEQIDFQAGQIYLLAGANGAGKSTLLQLLALLIAPDRGEIRFDGNTVKGAAGRHRFRRKITLVDQSPFLFDTTVYNNLAFGLRMRDVNGDLQRRRILKALNSVGLEGFENRRARALSGGESRRVALARALVIRPKVLLLDEPTAGLDDDSLSLFETNLAALSEAGVTVIMSTHDGGQARRLNGKVFRLENGRLTGAVETLSSEYCPMENVL</sequence>
<evidence type="ECO:0000259" key="4">
    <source>
        <dbReference type="PROSITE" id="PS50893"/>
    </source>
</evidence>
<evidence type="ECO:0000256" key="3">
    <source>
        <dbReference type="ARBA" id="ARBA00022840"/>
    </source>
</evidence>
<keyword evidence="6" id="KW-1185">Reference proteome</keyword>
<dbReference type="PROSITE" id="PS00211">
    <property type="entry name" value="ABC_TRANSPORTER_1"/>
    <property type="match status" value="1"/>
</dbReference>
<dbReference type="GO" id="GO:0016020">
    <property type="term" value="C:membrane"/>
    <property type="evidence" value="ECO:0007669"/>
    <property type="project" value="InterPro"/>
</dbReference>